<proteinExistence type="predicted"/>
<evidence type="ECO:0000313" key="3">
    <source>
        <dbReference type="Proteomes" id="UP000095673"/>
    </source>
</evidence>
<keyword evidence="1" id="KW-0812">Transmembrane</keyword>
<name>A0A173UKS0_9FIRM</name>
<protein>
    <submittedName>
        <fullName evidence="2">Uncharacterized protein</fullName>
    </submittedName>
</protein>
<dbReference type="Proteomes" id="UP000095673">
    <property type="component" value="Unassembled WGS sequence"/>
</dbReference>
<evidence type="ECO:0000256" key="1">
    <source>
        <dbReference type="SAM" id="Phobius"/>
    </source>
</evidence>
<dbReference type="AlphaFoldDB" id="A0A173UKS0"/>
<evidence type="ECO:0000313" key="2">
    <source>
        <dbReference type="EMBL" id="CUN14158.1"/>
    </source>
</evidence>
<organism evidence="2 3">
    <name type="scientific">Agathobacter rectalis</name>
    <dbReference type="NCBI Taxonomy" id="39491"/>
    <lineage>
        <taxon>Bacteria</taxon>
        <taxon>Bacillati</taxon>
        <taxon>Bacillota</taxon>
        <taxon>Clostridia</taxon>
        <taxon>Lachnospirales</taxon>
        <taxon>Lachnospiraceae</taxon>
        <taxon>Agathobacter</taxon>
    </lineage>
</organism>
<dbReference type="EMBL" id="CYXM01000010">
    <property type="protein sequence ID" value="CUN14158.1"/>
    <property type="molecule type" value="Genomic_DNA"/>
</dbReference>
<sequence>MNKKKLAKSVVGIALIVSVAILIVVCVGKIKHIQNKKILLVHGRMQMQRKCLPFKKMEDLL</sequence>
<reference evidence="2 3" key="1">
    <citation type="submission" date="2015-09" db="EMBL/GenBank/DDBJ databases">
        <authorList>
            <consortium name="Pathogen Informatics"/>
        </authorList>
    </citation>
    <scope>NUCLEOTIDE SEQUENCE [LARGE SCALE GENOMIC DNA]</scope>
    <source>
        <strain evidence="2 3">2789STDY5834968</strain>
    </source>
</reference>
<accession>A0A173UKS0</accession>
<keyword evidence="1" id="KW-0472">Membrane</keyword>
<feature type="transmembrane region" description="Helical" evidence="1">
    <location>
        <begin position="6"/>
        <end position="27"/>
    </location>
</feature>
<keyword evidence="1" id="KW-1133">Transmembrane helix</keyword>
<gene>
    <name evidence="2" type="ORF">ERS852580_02177</name>
</gene>
<dbReference type="RefSeq" id="WP_055238296.1">
    <property type="nucleotide sequence ID" value="NZ_CYXM01000010.1"/>
</dbReference>